<accession>A0A1X7AQ66</accession>
<evidence type="ECO:0000313" key="2">
    <source>
        <dbReference type="Proteomes" id="UP000196573"/>
    </source>
</evidence>
<evidence type="ECO:0000313" key="1">
    <source>
        <dbReference type="EMBL" id="SMA50436.1"/>
    </source>
</evidence>
<proteinExistence type="predicted"/>
<gene>
    <name evidence="1" type="ORF">EHSB41UT_04234</name>
</gene>
<dbReference type="AlphaFoldDB" id="A0A1X7AQ66"/>
<dbReference type="Proteomes" id="UP000196573">
    <property type="component" value="Unassembled WGS sequence"/>
</dbReference>
<name>A0A1X7AQ66_9GAMM</name>
<sequence>MSTPKMFNHKTQLILVALATVLITVFTLHANGYLRHSSEQDALYISEFSLIASVPGAQGLVSTKPADFIARCDGGYLVMDAAEKVSKNLTGVLVDQKNRLISCR</sequence>
<dbReference type="OrthoDB" id="6974541at2"/>
<keyword evidence="2" id="KW-1185">Reference proteome</keyword>
<dbReference type="EMBL" id="FWPT01000012">
    <property type="protein sequence ID" value="SMA50436.1"/>
    <property type="molecule type" value="Genomic_DNA"/>
</dbReference>
<organism evidence="1 2">
    <name type="scientific">Parendozoicomonas haliclonae</name>
    <dbReference type="NCBI Taxonomy" id="1960125"/>
    <lineage>
        <taxon>Bacteria</taxon>
        <taxon>Pseudomonadati</taxon>
        <taxon>Pseudomonadota</taxon>
        <taxon>Gammaproteobacteria</taxon>
        <taxon>Oceanospirillales</taxon>
        <taxon>Endozoicomonadaceae</taxon>
        <taxon>Parendozoicomonas</taxon>
    </lineage>
</organism>
<reference evidence="1 2" key="1">
    <citation type="submission" date="2017-03" db="EMBL/GenBank/DDBJ databases">
        <authorList>
            <person name="Afonso C.L."/>
            <person name="Miller P.J."/>
            <person name="Scott M.A."/>
            <person name="Spackman E."/>
            <person name="Goraichik I."/>
            <person name="Dimitrov K.M."/>
            <person name="Suarez D.L."/>
            <person name="Swayne D.E."/>
        </authorList>
    </citation>
    <scope>NUCLEOTIDE SEQUENCE [LARGE SCALE GENOMIC DNA]</scope>
    <source>
        <strain evidence="1">SB41UT1</strain>
    </source>
</reference>
<protein>
    <submittedName>
        <fullName evidence="1">Uncharacterized protein</fullName>
    </submittedName>
</protein>
<dbReference type="RefSeq" id="WP_087112869.1">
    <property type="nucleotide sequence ID" value="NZ_CBCSCN010000005.1"/>
</dbReference>